<feature type="non-terminal residue" evidence="1">
    <location>
        <position position="69"/>
    </location>
</feature>
<gene>
    <name evidence="1" type="ORF">LCGC14_2368180</name>
</gene>
<dbReference type="AlphaFoldDB" id="A0A0F9C4Q0"/>
<reference evidence="1" key="1">
    <citation type="journal article" date="2015" name="Nature">
        <title>Complex archaea that bridge the gap between prokaryotes and eukaryotes.</title>
        <authorList>
            <person name="Spang A."/>
            <person name="Saw J.H."/>
            <person name="Jorgensen S.L."/>
            <person name="Zaremba-Niedzwiedzka K."/>
            <person name="Martijn J."/>
            <person name="Lind A.E."/>
            <person name="van Eijk R."/>
            <person name="Schleper C."/>
            <person name="Guy L."/>
            <person name="Ettema T.J."/>
        </authorList>
    </citation>
    <scope>NUCLEOTIDE SEQUENCE</scope>
</reference>
<comment type="caution">
    <text evidence="1">The sequence shown here is derived from an EMBL/GenBank/DDBJ whole genome shotgun (WGS) entry which is preliminary data.</text>
</comment>
<organism evidence="1">
    <name type="scientific">marine sediment metagenome</name>
    <dbReference type="NCBI Taxonomy" id="412755"/>
    <lineage>
        <taxon>unclassified sequences</taxon>
        <taxon>metagenomes</taxon>
        <taxon>ecological metagenomes</taxon>
    </lineage>
</organism>
<protein>
    <submittedName>
        <fullName evidence="1">Uncharacterized protein</fullName>
    </submittedName>
</protein>
<name>A0A0F9C4Q0_9ZZZZ</name>
<sequence>MSDSNSSLAATLGFIGELTILSVGLRLGGVIDWVNGVFSDVFPGEASDQSPAYVALEPGREEGREGDLS</sequence>
<dbReference type="EMBL" id="LAZR01034852">
    <property type="protein sequence ID" value="KKL39738.1"/>
    <property type="molecule type" value="Genomic_DNA"/>
</dbReference>
<accession>A0A0F9C4Q0</accession>
<proteinExistence type="predicted"/>
<evidence type="ECO:0000313" key="1">
    <source>
        <dbReference type="EMBL" id="KKL39738.1"/>
    </source>
</evidence>